<protein>
    <submittedName>
        <fullName evidence="5">AraC-like DNA-binding protein</fullName>
    </submittedName>
</protein>
<dbReference type="PROSITE" id="PS01124">
    <property type="entry name" value="HTH_ARAC_FAMILY_2"/>
    <property type="match status" value="1"/>
</dbReference>
<evidence type="ECO:0000259" key="4">
    <source>
        <dbReference type="PROSITE" id="PS01124"/>
    </source>
</evidence>
<reference evidence="5 6" key="1">
    <citation type="submission" date="2020-08" db="EMBL/GenBank/DDBJ databases">
        <title>Genomic Encyclopedia of Type Strains, Phase III (KMG-III): the genomes of soil and plant-associated and newly described type strains.</title>
        <authorList>
            <person name="Whitman W."/>
        </authorList>
    </citation>
    <scope>NUCLEOTIDE SEQUENCE [LARGE SCALE GENOMIC DNA]</scope>
    <source>
        <strain evidence="5 6">CECT 8234</strain>
    </source>
</reference>
<evidence type="ECO:0000256" key="1">
    <source>
        <dbReference type="ARBA" id="ARBA00023015"/>
    </source>
</evidence>
<evidence type="ECO:0000313" key="6">
    <source>
        <dbReference type="Proteomes" id="UP000518605"/>
    </source>
</evidence>
<dbReference type="GO" id="GO:0003700">
    <property type="term" value="F:DNA-binding transcription factor activity"/>
    <property type="evidence" value="ECO:0007669"/>
    <property type="project" value="InterPro"/>
</dbReference>
<evidence type="ECO:0000256" key="2">
    <source>
        <dbReference type="ARBA" id="ARBA00023125"/>
    </source>
</evidence>
<dbReference type="InterPro" id="IPR009057">
    <property type="entry name" value="Homeodomain-like_sf"/>
</dbReference>
<evidence type="ECO:0000313" key="5">
    <source>
        <dbReference type="EMBL" id="MBB3154759.1"/>
    </source>
</evidence>
<dbReference type="PANTHER" id="PTHR43280:SF2">
    <property type="entry name" value="HTH-TYPE TRANSCRIPTIONAL REGULATOR EXSA"/>
    <property type="match status" value="1"/>
</dbReference>
<organism evidence="5 6">
    <name type="scientific">Paenibacillus endophyticus</name>
    <dbReference type="NCBI Taxonomy" id="1294268"/>
    <lineage>
        <taxon>Bacteria</taxon>
        <taxon>Bacillati</taxon>
        <taxon>Bacillota</taxon>
        <taxon>Bacilli</taxon>
        <taxon>Bacillales</taxon>
        <taxon>Paenibacillaceae</taxon>
        <taxon>Paenibacillus</taxon>
    </lineage>
</organism>
<feature type="domain" description="HTH araC/xylS-type" evidence="4">
    <location>
        <begin position="181"/>
        <end position="279"/>
    </location>
</feature>
<proteinExistence type="predicted"/>
<dbReference type="SUPFAM" id="SSF46689">
    <property type="entry name" value="Homeodomain-like"/>
    <property type="match status" value="2"/>
</dbReference>
<dbReference type="SUPFAM" id="SSF51215">
    <property type="entry name" value="Regulatory protein AraC"/>
    <property type="match status" value="1"/>
</dbReference>
<dbReference type="Gene3D" id="2.60.120.280">
    <property type="entry name" value="Regulatory protein AraC"/>
    <property type="match status" value="1"/>
</dbReference>
<dbReference type="InterPro" id="IPR037923">
    <property type="entry name" value="HTH-like"/>
</dbReference>
<accession>A0A7W5CDD2</accession>
<dbReference type="GO" id="GO:0043565">
    <property type="term" value="F:sequence-specific DNA binding"/>
    <property type="evidence" value="ECO:0007669"/>
    <property type="project" value="InterPro"/>
</dbReference>
<dbReference type="Proteomes" id="UP000518605">
    <property type="component" value="Unassembled WGS sequence"/>
</dbReference>
<dbReference type="RefSeq" id="WP_183568784.1">
    <property type="nucleotide sequence ID" value="NZ_CBCSLB010000018.1"/>
</dbReference>
<comment type="caution">
    <text evidence="5">The sequence shown here is derived from an EMBL/GenBank/DDBJ whole genome shotgun (WGS) entry which is preliminary data.</text>
</comment>
<dbReference type="Gene3D" id="1.10.10.60">
    <property type="entry name" value="Homeodomain-like"/>
    <property type="match status" value="2"/>
</dbReference>
<dbReference type="Pfam" id="PF02311">
    <property type="entry name" value="AraC_binding"/>
    <property type="match status" value="1"/>
</dbReference>
<dbReference type="EMBL" id="JACHXW010000018">
    <property type="protein sequence ID" value="MBB3154759.1"/>
    <property type="molecule type" value="Genomic_DNA"/>
</dbReference>
<dbReference type="InterPro" id="IPR018060">
    <property type="entry name" value="HTH_AraC"/>
</dbReference>
<dbReference type="SMART" id="SM00342">
    <property type="entry name" value="HTH_ARAC"/>
    <property type="match status" value="1"/>
</dbReference>
<evidence type="ECO:0000256" key="3">
    <source>
        <dbReference type="ARBA" id="ARBA00023163"/>
    </source>
</evidence>
<name>A0A7W5CDD2_9BACL</name>
<keyword evidence="6" id="KW-1185">Reference proteome</keyword>
<dbReference type="InterPro" id="IPR003313">
    <property type="entry name" value="AraC-bd"/>
</dbReference>
<sequence>MMPFLLAEFANREKFLPLYVCCVGSHEQKQLTRPVGHSAHQLFLSRGGTGVFRIEGYSDLVMTPGTVLILPANIPHAYFPQLAGEAMWDLGFIAFQGQAAAPLLEQMNAFVLKVLDAPNFQALWNQLSSLWHLISLNGEHAYWETSKLLYDTTLTLLEGQIKFTKDYASPLPISQPNRALNSAIKLIHDHYNERLSLSNVARAVGYSVQHFHRLFVASIGITPQQYILQLRMRSSIQLFHDHPGITIERVAERVGMDTSYFIRMFKRTYGSTPKQYVKENDSQLL</sequence>
<gene>
    <name evidence="5" type="ORF">FHS16_004841</name>
</gene>
<keyword evidence="1" id="KW-0805">Transcription regulation</keyword>
<keyword evidence="2 5" id="KW-0238">DNA-binding</keyword>
<keyword evidence="3" id="KW-0804">Transcription</keyword>
<dbReference type="AlphaFoldDB" id="A0A7W5CDD2"/>
<dbReference type="PANTHER" id="PTHR43280">
    <property type="entry name" value="ARAC-FAMILY TRANSCRIPTIONAL REGULATOR"/>
    <property type="match status" value="1"/>
</dbReference>
<dbReference type="Pfam" id="PF12833">
    <property type="entry name" value="HTH_18"/>
    <property type="match status" value="1"/>
</dbReference>